<evidence type="ECO:0000313" key="4">
    <source>
        <dbReference type="Proteomes" id="UP000325577"/>
    </source>
</evidence>
<dbReference type="Proteomes" id="UP000325577">
    <property type="component" value="Linkage Group LG8"/>
</dbReference>
<dbReference type="AlphaFoldDB" id="A0A5J4ZIV2"/>
<feature type="domain" description="Chromo" evidence="2">
    <location>
        <begin position="547"/>
        <end position="600"/>
    </location>
</feature>
<dbReference type="InterPro" id="IPR023779">
    <property type="entry name" value="Chromodomain_CS"/>
</dbReference>
<reference evidence="3 4" key="1">
    <citation type="submission" date="2019-09" db="EMBL/GenBank/DDBJ databases">
        <title>A chromosome-level genome assembly of the Chinese tupelo Nyssa sinensis.</title>
        <authorList>
            <person name="Yang X."/>
            <person name="Kang M."/>
            <person name="Yang Y."/>
            <person name="Xiong H."/>
            <person name="Wang M."/>
            <person name="Zhang Z."/>
            <person name="Wang Z."/>
            <person name="Wu H."/>
            <person name="Ma T."/>
            <person name="Liu J."/>
            <person name="Xi Z."/>
        </authorList>
    </citation>
    <scope>NUCLEOTIDE SEQUENCE [LARGE SCALE GENOMIC DNA]</scope>
    <source>
        <strain evidence="3">J267</strain>
        <tissue evidence="3">Leaf</tissue>
    </source>
</reference>
<evidence type="ECO:0000313" key="3">
    <source>
        <dbReference type="EMBL" id="KAA8517141.1"/>
    </source>
</evidence>
<dbReference type="PROSITE" id="PS00598">
    <property type="entry name" value="CHROMO_1"/>
    <property type="match status" value="1"/>
</dbReference>
<evidence type="ECO:0000256" key="1">
    <source>
        <dbReference type="ARBA" id="ARBA00023242"/>
    </source>
</evidence>
<dbReference type="InterPro" id="IPR021109">
    <property type="entry name" value="Peptidase_aspartic_dom_sf"/>
</dbReference>
<organism evidence="3 4">
    <name type="scientific">Nyssa sinensis</name>
    <dbReference type="NCBI Taxonomy" id="561372"/>
    <lineage>
        <taxon>Eukaryota</taxon>
        <taxon>Viridiplantae</taxon>
        <taxon>Streptophyta</taxon>
        <taxon>Embryophyta</taxon>
        <taxon>Tracheophyta</taxon>
        <taxon>Spermatophyta</taxon>
        <taxon>Magnoliopsida</taxon>
        <taxon>eudicotyledons</taxon>
        <taxon>Gunneridae</taxon>
        <taxon>Pentapetalae</taxon>
        <taxon>asterids</taxon>
        <taxon>Cornales</taxon>
        <taxon>Nyssaceae</taxon>
        <taxon>Nyssa</taxon>
    </lineage>
</organism>
<dbReference type="PANTHER" id="PTHR46148:SF54">
    <property type="entry name" value="RETROTRANSPOSON-LIKE PROTEIN"/>
    <property type="match status" value="1"/>
</dbReference>
<dbReference type="Gene3D" id="2.40.50.40">
    <property type="match status" value="1"/>
</dbReference>
<dbReference type="InterPro" id="IPR016197">
    <property type="entry name" value="Chromo-like_dom_sf"/>
</dbReference>
<dbReference type="OrthoDB" id="1938922at2759"/>
<keyword evidence="1" id="KW-0539">Nucleus</keyword>
<dbReference type="Pfam" id="PF24626">
    <property type="entry name" value="SH3_Tf2-1"/>
    <property type="match status" value="1"/>
</dbReference>
<dbReference type="SUPFAM" id="SSF50630">
    <property type="entry name" value="Acid proteases"/>
    <property type="match status" value="1"/>
</dbReference>
<evidence type="ECO:0000259" key="2">
    <source>
        <dbReference type="PROSITE" id="PS50013"/>
    </source>
</evidence>
<dbReference type="InterPro" id="IPR056924">
    <property type="entry name" value="SH3_Tf2-1"/>
</dbReference>
<dbReference type="InterPro" id="IPR000953">
    <property type="entry name" value="Chromo/chromo_shadow_dom"/>
</dbReference>
<accession>A0A5J4ZIV2</accession>
<dbReference type="CDD" id="cd00303">
    <property type="entry name" value="retropepsin_like"/>
    <property type="match status" value="1"/>
</dbReference>
<dbReference type="PANTHER" id="PTHR46148">
    <property type="entry name" value="CHROMO DOMAIN-CONTAINING PROTEIN"/>
    <property type="match status" value="1"/>
</dbReference>
<protein>
    <recommendedName>
        <fullName evidence="2">Chromo domain-containing protein</fullName>
    </recommendedName>
</protein>
<dbReference type="PROSITE" id="PS50013">
    <property type="entry name" value="CHROMO_2"/>
    <property type="match status" value="1"/>
</dbReference>
<dbReference type="Gene3D" id="2.40.70.10">
    <property type="entry name" value="Acid Proteases"/>
    <property type="match status" value="1"/>
</dbReference>
<dbReference type="SUPFAM" id="SSF54160">
    <property type="entry name" value="Chromo domain-like"/>
    <property type="match status" value="1"/>
</dbReference>
<dbReference type="EMBL" id="CM018051">
    <property type="protein sequence ID" value="KAA8517141.1"/>
    <property type="molecule type" value="Genomic_DNA"/>
</dbReference>
<keyword evidence="4" id="KW-1185">Reference proteome</keyword>
<proteinExistence type="predicted"/>
<sequence>MGSTSTRPLSNPPTLDTKALVPVQRLSPLQMKERRARGLCYNCDEKWGLGHKCKLARLFILDCADSEEGEPQPIQHPQLLEAADCPSGGKEVNQERTPKISIHALVGSPSPKTMRILGHVNGCAVVILIDTGSTHNFMDPSIQQRAHLQSQSTAGLLVRVANGDTMFSTGKCEDIQLHMQGNTYHTDFYILTLGGCDIVLGVQWLSTLGPILWDFVKLRMEFNLLDSKHVLQGITPTEVSLMDGEQFEKAMTQDKRGVVLQVLPPDAIHISALETDPCLSKLLDQFQTDHQSLKYLLEQKVGTPMQQKWLTKLLGFDFLVEYKKGKDNLVADALSRKFEDAPATLAALSFPSAHWLSDLRVSYSEDPKLQKLISEFAGRDLDVTKYSMKDGLLFYKGQFLWIPTPTIVGSLARDSCSSVGRRHPEESGSDFALTTWELAGGPRKDKAFCGLKRTERNFDIGDWVYLRLQPYKQHLVVQRKNLKLSPRFYGPYQIVERIGRVAYRLDLPSTSLLYPVFHVSCLKRKLGARNVLVTTIPPVAVGGGPQAEPEEIFQRRLRKKKGHAVSELLVKWKGLGFEEASWVDFRKLQKNFPDLEGKVF</sequence>
<dbReference type="GO" id="GO:0005634">
    <property type="term" value="C:nucleus"/>
    <property type="evidence" value="ECO:0007669"/>
    <property type="project" value="UniProtKB-SubCell"/>
</dbReference>
<gene>
    <name evidence="3" type="ORF">F0562_017434</name>
</gene>
<name>A0A5J4ZIV2_9ASTE</name>
<dbReference type="Pfam" id="PF08284">
    <property type="entry name" value="RVP_2"/>
    <property type="match status" value="1"/>
</dbReference>